<dbReference type="EMBL" id="FRCB01000008">
    <property type="protein sequence ID" value="SHM47032.1"/>
    <property type="molecule type" value="Genomic_DNA"/>
</dbReference>
<keyword evidence="1" id="KW-0732">Signal</keyword>
<evidence type="ECO:0000256" key="1">
    <source>
        <dbReference type="SAM" id="SignalP"/>
    </source>
</evidence>
<evidence type="ECO:0000313" key="3">
    <source>
        <dbReference type="Proteomes" id="UP000322545"/>
    </source>
</evidence>
<reference evidence="2 3" key="1">
    <citation type="submission" date="2016-11" db="EMBL/GenBank/DDBJ databases">
        <authorList>
            <person name="Varghese N."/>
            <person name="Submissions S."/>
        </authorList>
    </citation>
    <scope>NUCLEOTIDE SEQUENCE [LARGE SCALE GENOMIC DNA]</scope>
    <source>
        <strain evidence="2 3">DSM 28249</strain>
    </source>
</reference>
<evidence type="ECO:0008006" key="4">
    <source>
        <dbReference type="Google" id="ProtNLM"/>
    </source>
</evidence>
<organism evidence="2 3">
    <name type="scientific">Roseovarius litoreus</name>
    <dbReference type="NCBI Taxonomy" id="1155722"/>
    <lineage>
        <taxon>Bacteria</taxon>
        <taxon>Pseudomonadati</taxon>
        <taxon>Pseudomonadota</taxon>
        <taxon>Alphaproteobacteria</taxon>
        <taxon>Rhodobacterales</taxon>
        <taxon>Roseobacteraceae</taxon>
        <taxon>Roseovarius</taxon>
    </lineage>
</organism>
<sequence>MRKTLTALALAAATLTSLPAQAEEARNLVTVVTSADPQTQLMSMVLTMQSVQQGAKAQILLCGPAGDLALKEAPASATAPQKPKDMSPQGLMRMIMDKTGTKVEVCAIYLPNKGVDASALLDGITAAQPPAMAAALMAENTTVLSF</sequence>
<dbReference type="InterPro" id="IPR027396">
    <property type="entry name" value="DsrEFH-like"/>
</dbReference>
<feature type="signal peptide" evidence="1">
    <location>
        <begin position="1"/>
        <end position="22"/>
    </location>
</feature>
<protein>
    <recommendedName>
        <fullName evidence="4">DsrE/DsrF-like family protein</fullName>
    </recommendedName>
</protein>
<evidence type="ECO:0000313" key="2">
    <source>
        <dbReference type="EMBL" id="SHM47032.1"/>
    </source>
</evidence>
<dbReference type="Proteomes" id="UP000322545">
    <property type="component" value="Unassembled WGS sequence"/>
</dbReference>
<gene>
    <name evidence="2" type="ORF">SAMN05443432_10813</name>
</gene>
<dbReference type="SUPFAM" id="SSF75169">
    <property type="entry name" value="DsrEFH-like"/>
    <property type="match status" value="1"/>
</dbReference>
<accession>A0A1M7J296</accession>
<dbReference type="Gene3D" id="3.40.1260.10">
    <property type="entry name" value="DsrEFH-like"/>
    <property type="match status" value="1"/>
</dbReference>
<proteinExistence type="predicted"/>
<name>A0A1M7J296_9RHOB</name>
<keyword evidence="3" id="KW-1185">Reference proteome</keyword>
<dbReference type="RefSeq" id="WP_149780255.1">
    <property type="nucleotide sequence ID" value="NZ_FRCB01000008.1"/>
</dbReference>
<dbReference type="AlphaFoldDB" id="A0A1M7J296"/>
<feature type="chain" id="PRO_5012522971" description="DsrE/DsrF-like family protein" evidence="1">
    <location>
        <begin position="23"/>
        <end position="146"/>
    </location>
</feature>